<sequence>MLVHGALFFAISVAGIAQAGNTTCKTTSLDWFTQSVGETPCRTYERLRQLCSADYQVGNFRSTTPGDNCGGQPAACCCNSVAWGLSMLCMNCQYGVGSSINGDHGLDARAGTYGVYLSSCAQPTNKSLPNDVQTAVCQQNIKLPAFLYRLYWNTGDWFYEYTKGAAQLDISSGKNDTGICLTLNPSGSTTITAGTAATSQPISLSSISVGAIAGGVAGGVALFAAAIFLGFYLSKRQKNKAIIDLMEENKPTNAILESYYHHLLSDTAQFATVTPYTGLGSPERISTARSPPLIQPSVFRRDKLGLNAPNPPSRADIYRPRHQHLLSADAGSSSYTSGDSEVRSSAFEPGRSARGQLPPSYQARY</sequence>
<comment type="caution">
    <text evidence="4">The sequence shown here is derived from an EMBL/GenBank/DDBJ whole genome shotgun (WGS) entry which is preliminary data.</text>
</comment>
<reference evidence="4" key="1">
    <citation type="submission" date="2021-01" db="EMBL/GenBank/DDBJ databases">
        <authorList>
            <person name="Kaushik A."/>
        </authorList>
    </citation>
    <scope>NUCLEOTIDE SEQUENCE</scope>
    <source>
        <strain evidence="4">AG6-10EEA</strain>
    </source>
</reference>
<dbReference type="AlphaFoldDB" id="A0A8H3BYX3"/>
<dbReference type="EMBL" id="CAJMXA010001798">
    <property type="protein sequence ID" value="CAE6469910.1"/>
    <property type="molecule type" value="Genomic_DNA"/>
</dbReference>
<evidence type="ECO:0000256" key="3">
    <source>
        <dbReference type="SAM" id="SignalP"/>
    </source>
</evidence>
<proteinExistence type="predicted"/>
<keyword evidence="2" id="KW-0812">Transmembrane</keyword>
<feature type="compositionally biased region" description="Polar residues" evidence="1">
    <location>
        <begin position="330"/>
        <end position="339"/>
    </location>
</feature>
<evidence type="ECO:0000313" key="5">
    <source>
        <dbReference type="Proteomes" id="UP000663853"/>
    </source>
</evidence>
<feature type="chain" id="PRO_5034765207" evidence="3">
    <location>
        <begin position="20"/>
        <end position="365"/>
    </location>
</feature>
<organism evidence="4 5">
    <name type="scientific">Rhizoctonia solani</name>
    <dbReference type="NCBI Taxonomy" id="456999"/>
    <lineage>
        <taxon>Eukaryota</taxon>
        <taxon>Fungi</taxon>
        <taxon>Dikarya</taxon>
        <taxon>Basidiomycota</taxon>
        <taxon>Agaricomycotina</taxon>
        <taxon>Agaricomycetes</taxon>
        <taxon>Cantharellales</taxon>
        <taxon>Ceratobasidiaceae</taxon>
        <taxon>Rhizoctonia</taxon>
    </lineage>
</organism>
<dbReference type="Proteomes" id="UP000663853">
    <property type="component" value="Unassembled WGS sequence"/>
</dbReference>
<keyword evidence="2" id="KW-0472">Membrane</keyword>
<evidence type="ECO:0000256" key="1">
    <source>
        <dbReference type="SAM" id="MobiDB-lite"/>
    </source>
</evidence>
<evidence type="ECO:0000256" key="2">
    <source>
        <dbReference type="SAM" id="Phobius"/>
    </source>
</evidence>
<accession>A0A8H3BYX3</accession>
<protein>
    <submittedName>
        <fullName evidence="4">Uncharacterized protein</fullName>
    </submittedName>
</protein>
<feature type="transmembrane region" description="Helical" evidence="2">
    <location>
        <begin position="209"/>
        <end position="233"/>
    </location>
</feature>
<gene>
    <name evidence="4" type="ORF">RDB_LOCUS73118</name>
</gene>
<keyword evidence="3" id="KW-0732">Signal</keyword>
<feature type="signal peptide" evidence="3">
    <location>
        <begin position="1"/>
        <end position="19"/>
    </location>
</feature>
<feature type="region of interest" description="Disordered" evidence="1">
    <location>
        <begin position="328"/>
        <end position="365"/>
    </location>
</feature>
<name>A0A8H3BYX3_9AGAM</name>
<evidence type="ECO:0000313" key="4">
    <source>
        <dbReference type="EMBL" id="CAE6469910.1"/>
    </source>
</evidence>
<keyword evidence="2" id="KW-1133">Transmembrane helix</keyword>